<proteinExistence type="predicted"/>
<reference evidence="1" key="1">
    <citation type="submission" date="2014-09" db="EMBL/GenBank/DDBJ databases">
        <authorList>
            <person name="Magalhaes I.L.F."/>
            <person name="Oliveira U."/>
            <person name="Santos F.R."/>
            <person name="Vidigal T.H.D.A."/>
            <person name="Brescovit A.D."/>
            <person name="Santos A.J."/>
        </authorList>
    </citation>
    <scope>NUCLEOTIDE SEQUENCE</scope>
    <source>
        <tissue evidence="1">Shoot tissue taken approximately 20 cm above the soil surface</tissue>
    </source>
</reference>
<accession>A0A0A9BRL4</accession>
<evidence type="ECO:0000313" key="1">
    <source>
        <dbReference type="EMBL" id="JAD61972.1"/>
    </source>
</evidence>
<name>A0A0A9BRL4_ARUDO</name>
<protein>
    <submittedName>
        <fullName evidence="1">Uncharacterized protein</fullName>
    </submittedName>
</protein>
<reference evidence="1" key="2">
    <citation type="journal article" date="2015" name="Data Brief">
        <title>Shoot transcriptome of the giant reed, Arundo donax.</title>
        <authorList>
            <person name="Barrero R.A."/>
            <person name="Guerrero F.D."/>
            <person name="Moolhuijzen P."/>
            <person name="Goolsby J.A."/>
            <person name="Tidwell J."/>
            <person name="Bellgard S.E."/>
            <person name="Bellgard M.I."/>
        </authorList>
    </citation>
    <scope>NUCLEOTIDE SEQUENCE</scope>
    <source>
        <tissue evidence="1">Shoot tissue taken approximately 20 cm above the soil surface</tissue>
    </source>
</reference>
<dbReference type="AlphaFoldDB" id="A0A0A9BRL4"/>
<dbReference type="EMBL" id="GBRH01235923">
    <property type="protein sequence ID" value="JAD61972.1"/>
    <property type="molecule type" value="Transcribed_RNA"/>
</dbReference>
<sequence length="20" mass="2257">MAQKECFLLPGFSLLLIFVS</sequence>
<organism evidence="1">
    <name type="scientific">Arundo donax</name>
    <name type="common">Giant reed</name>
    <name type="synonym">Donax arundinaceus</name>
    <dbReference type="NCBI Taxonomy" id="35708"/>
    <lineage>
        <taxon>Eukaryota</taxon>
        <taxon>Viridiplantae</taxon>
        <taxon>Streptophyta</taxon>
        <taxon>Embryophyta</taxon>
        <taxon>Tracheophyta</taxon>
        <taxon>Spermatophyta</taxon>
        <taxon>Magnoliopsida</taxon>
        <taxon>Liliopsida</taxon>
        <taxon>Poales</taxon>
        <taxon>Poaceae</taxon>
        <taxon>PACMAD clade</taxon>
        <taxon>Arundinoideae</taxon>
        <taxon>Arundineae</taxon>
        <taxon>Arundo</taxon>
    </lineage>
</organism>